<dbReference type="SUPFAM" id="SSF56112">
    <property type="entry name" value="Protein kinase-like (PK-like)"/>
    <property type="match status" value="1"/>
</dbReference>
<feature type="region of interest" description="Disordered" evidence="10">
    <location>
        <begin position="415"/>
        <end position="458"/>
    </location>
</feature>
<dbReference type="Gene3D" id="1.10.510.10">
    <property type="entry name" value="Transferase(Phosphotransferase) domain 1"/>
    <property type="match status" value="1"/>
</dbReference>
<feature type="compositionally biased region" description="Basic and acidic residues" evidence="10">
    <location>
        <begin position="694"/>
        <end position="709"/>
    </location>
</feature>
<dbReference type="InterPro" id="IPR000719">
    <property type="entry name" value="Prot_kinase_dom"/>
</dbReference>
<name>A0A7J6M6Q4_PERCH</name>
<feature type="region of interest" description="Disordered" evidence="10">
    <location>
        <begin position="674"/>
        <end position="715"/>
    </location>
</feature>
<dbReference type="EC" id="2.7.11.1" evidence="1"/>
<evidence type="ECO:0000256" key="6">
    <source>
        <dbReference type="ARBA" id="ARBA00022840"/>
    </source>
</evidence>
<dbReference type="GO" id="GO:0005524">
    <property type="term" value="F:ATP binding"/>
    <property type="evidence" value="ECO:0007669"/>
    <property type="project" value="UniProtKB-KW"/>
</dbReference>
<evidence type="ECO:0000256" key="5">
    <source>
        <dbReference type="ARBA" id="ARBA00022777"/>
    </source>
</evidence>
<keyword evidence="2" id="KW-0723">Serine/threonine-protein kinase</keyword>
<dbReference type="Gene3D" id="3.30.200.20">
    <property type="entry name" value="Phosphorylase Kinase, domain 1"/>
    <property type="match status" value="1"/>
</dbReference>
<dbReference type="InterPro" id="IPR011009">
    <property type="entry name" value="Kinase-like_dom_sf"/>
</dbReference>
<keyword evidence="5 12" id="KW-0418">Kinase</keyword>
<keyword evidence="6" id="KW-0067">ATP-binding</keyword>
<dbReference type="SMART" id="SM00220">
    <property type="entry name" value="S_TKc"/>
    <property type="match status" value="1"/>
</dbReference>
<feature type="region of interest" description="Disordered" evidence="10">
    <location>
        <begin position="11"/>
        <end position="32"/>
    </location>
</feature>
<evidence type="ECO:0000256" key="1">
    <source>
        <dbReference type="ARBA" id="ARBA00012513"/>
    </source>
</evidence>
<keyword evidence="4" id="KW-0547">Nucleotide-binding</keyword>
<keyword evidence="13" id="KW-1185">Reference proteome</keyword>
<dbReference type="PROSITE" id="PS00108">
    <property type="entry name" value="PROTEIN_KINASE_ST"/>
    <property type="match status" value="1"/>
</dbReference>
<dbReference type="Proteomes" id="UP000591131">
    <property type="component" value="Unassembled WGS sequence"/>
</dbReference>
<keyword evidence="9" id="KW-0175">Coiled coil</keyword>
<dbReference type="PANTHER" id="PTHR44899">
    <property type="entry name" value="CAMK FAMILY PROTEIN KINASE"/>
    <property type="match status" value="1"/>
</dbReference>
<dbReference type="CDD" id="cd08215">
    <property type="entry name" value="STKc_Nek"/>
    <property type="match status" value="1"/>
</dbReference>
<dbReference type="Pfam" id="PF00069">
    <property type="entry name" value="Pkinase"/>
    <property type="match status" value="1"/>
</dbReference>
<comment type="catalytic activity">
    <reaction evidence="7">
        <text>L-threonyl-[protein] + ATP = O-phospho-L-threonyl-[protein] + ADP + H(+)</text>
        <dbReference type="Rhea" id="RHEA:46608"/>
        <dbReference type="Rhea" id="RHEA-COMP:11060"/>
        <dbReference type="Rhea" id="RHEA-COMP:11605"/>
        <dbReference type="ChEBI" id="CHEBI:15378"/>
        <dbReference type="ChEBI" id="CHEBI:30013"/>
        <dbReference type="ChEBI" id="CHEBI:30616"/>
        <dbReference type="ChEBI" id="CHEBI:61977"/>
        <dbReference type="ChEBI" id="CHEBI:456216"/>
        <dbReference type="EC" id="2.7.11.1"/>
    </reaction>
</comment>
<evidence type="ECO:0000259" key="11">
    <source>
        <dbReference type="PROSITE" id="PS50011"/>
    </source>
</evidence>
<comment type="catalytic activity">
    <reaction evidence="8">
        <text>L-seryl-[protein] + ATP = O-phospho-L-seryl-[protein] + ADP + H(+)</text>
        <dbReference type="Rhea" id="RHEA:17989"/>
        <dbReference type="Rhea" id="RHEA-COMP:9863"/>
        <dbReference type="Rhea" id="RHEA-COMP:11604"/>
        <dbReference type="ChEBI" id="CHEBI:15378"/>
        <dbReference type="ChEBI" id="CHEBI:29999"/>
        <dbReference type="ChEBI" id="CHEBI:30616"/>
        <dbReference type="ChEBI" id="CHEBI:83421"/>
        <dbReference type="ChEBI" id="CHEBI:456216"/>
        <dbReference type="EC" id="2.7.11.1"/>
    </reaction>
</comment>
<evidence type="ECO:0000256" key="10">
    <source>
        <dbReference type="SAM" id="MobiDB-lite"/>
    </source>
</evidence>
<feature type="compositionally biased region" description="Basic and acidic residues" evidence="10">
    <location>
        <begin position="417"/>
        <end position="446"/>
    </location>
</feature>
<comment type="caution">
    <text evidence="12">The sequence shown here is derived from an EMBL/GenBank/DDBJ whole genome shotgun (WGS) entry which is preliminary data.</text>
</comment>
<evidence type="ECO:0000256" key="9">
    <source>
        <dbReference type="SAM" id="Coils"/>
    </source>
</evidence>
<organism evidence="12 13">
    <name type="scientific">Perkinsus chesapeaki</name>
    <name type="common">Clam parasite</name>
    <name type="synonym">Perkinsus andrewsi</name>
    <dbReference type="NCBI Taxonomy" id="330153"/>
    <lineage>
        <taxon>Eukaryota</taxon>
        <taxon>Sar</taxon>
        <taxon>Alveolata</taxon>
        <taxon>Perkinsozoa</taxon>
        <taxon>Perkinsea</taxon>
        <taxon>Perkinsida</taxon>
        <taxon>Perkinsidae</taxon>
        <taxon>Perkinsus</taxon>
    </lineage>
</organism>
<dbReference type="AlphaFoldDB" id="A0A7J6M6Q4"/>
<evidence type="ECO:0000256" key="8">
    <source>
        <dbReference type="ARBA" id="ARBA00048679"/>
    </source>
</evidence>
<reference evidence="12 13" key="1">
    <citation type="submission" date="2020-04" db="EMBL/GenBank/DDBJ databases">
        <title>Perkinsus chesapeaki whole genome sequence.</title>
        <authorList>
            <person name="Bogema D.R."/>
        </authorList>
    </citation>
    <scope>NUCLEOTIDE SEQUENCE [LARGE SCALE GENOMIC DNA]</scope>
    <source>
        <strain evidence="12">ATCC PRA-425</strain>
    </source>
</reference>
<accession>A0A7J6M6Q4</accession>
<dbReference type="PANTHER" id="PTHR44899:SF3">
    <property type="entry name" value="SERINE_THREONINE-PROTEIN KINASE NEK1"/>
    <property type="match status" value="1"/>
</dbReference>
<gene>
    <name evidence="12" type="primary">NEK6</name>
    <name evidence="12" type="ORF">FOL47_003650</name>
</gene>
<dbReference type="InterPro" id="IPR051131">
    <property type="entry name" value="NEK_Ser/Thr_kinase_NIMA"/>
</dbReference>
<feature type="coiled-coil region" evidence="9">
    <location>
        <begin position="383"/>
        <end position="410"/>
    </location>
</feature>
<feature type="region of interest" description="Disordered" evidence="10">
    <location>
        <begin position="574"/>
        <end position="643"/>
    </location>
</feature>
<feature type="domain" description="Protein kinase" evidence="11">
    <location>
        <begin position="53"/>
        <end position="328"/>
    </location>
</feature>
<dbReference type="GO" id="GO:0004674">
    <property type="term" value="F:protein serine/threonine kinase activity"/>
    <property type="evidence" value="ECO:0007669"/>
    <property type="project" value="UniProtKB-KW"/>
</dbReference>
<evidence type="ECO:0000313" key="12">
    <source>
        <dbReference type="EMBL" id="KAF4667248.1"/>
    </source>
</evidence>
<evidence type="ECO:0000256" key="4">
    <source>
        <dbReference type="ARBA" id="ARBA00022741"/>
    </source>
</evidence>
<proteinExistence type="predicted"/>
<evidence type="ECO:0000256" key="2">
    <source>
        <dbReference type="ARBA" id="ARBA00022527"/>
    </source>
</evidence>
<dbReference type="EMBL" id="JAAPAO010000215">
    <property type="protein sequence ID" value="KAF4667248.1"/>
    <property type="molecule type" value="Genomic_DNA"/>
</dbReference>
<dbReference type="InterPro" id="IPR008271">
    <property type="entry name" value="Ser/Thr_kinase_AS"/>
</dbReference>
<feature type="compositionally biased region" description="Basic residues" evidence="10">
    <location>
        <begin position="18"/>
        <end position="27"/>
    </location>
</feature>
<evidence type="ECO:0000256" key="7">
    <source>
        <dbReference type="ARBA" id="ARBA00047899"/>
    </source>
</evidence>
<dbReference type="OrthoDB" id="248923at2759"/>
<evidence type="ECO:0000313" key="13">
    <source>
        <dbReference type="Proteomes" id="UP000591131"/>
    </source>
</evidence>
<evidence type="ECO:0000256" key="3">
    <source>
        <dbReference type="ARBA" id="ARBA00022679"/>
    </source>
</evidence>
<dbReference type="PROSITE" id="PS50011">
    <property type="entry name" value="PROTEIN_KINASE_DOM"/>
    <property type="match status" value="1"/>
</dbReference>
<sequence length="715" mass="79205">MARVGPSYIVGSSDNRRHLDHHHHHHGAPASFEPRSIRVGDILRGGGDDGDTYRVTRTLGQGAYGEVFVVESSLDHKLYCLKRVPLRDVGNRQQVQVKQEVHLMEALKGHPNIVWHKESFVTPDDAICIVMEYCSSGDLGVHIHNMWSAGGPLSPALEDTATNWLIQLCLALQAMHSQKVLHRDMKTENVFLLKPAGPASDGCLVLKLGDFGVSKMLEGPSSNPSLGRAALASTMIGTPVYMSPEIYKGKPYSYESDVWGLGCILYEILHGRYAFEGDTLQGLALKIMQGQYGRMTCSRGMQDLIVLMLSDSTKHRPSLQAILTLPAVRSRIAATVAGVCSCIKSHSGARGAQEAYRTLVGQLDAMGLRRVVEPSVNTGPQSQDDMIQELQLAEEEKRQTEQELKDLQLKLYSSRPGRPDFRGPWEGMRRARSESRDRDRALEPVPHRPHRRGNSKDRQDVAGLTYLLEYDHISKENLANPFKPVHHPVVNSPHGLRMVVPPIDRRCRPGGGEGMEDYPATARDPRPSVHELGMVYRSTSFTTYYGAGSISRESATTESGAPLDPDTYIVASKGTPEAGQARRPRGHEAVPVLPRSRLRAASVDPLPSVNRGSPTKVSRQRRLLHSLEEEGEAGGDEDERRRKEVNSILRRMHRMRMALRKQNMEIQMRQYSLRGGEAGEESPADFITGGMAHPRGEFESSKARGREKGSSSCGR</sequence>
<protein>
    <recommendedName>
        <fullName evidence="1">non-specific serine/threonine protein kinase</fullName>
        <ecNumber evidence="1">2.7.11.1</ecNumber>
    </recommendedName>
</protein>
<keyword evidence="3" id="KW-0808">Transferase</keyword>